<dbReference type="SUPFAM" id="SSF48208">
    <property type="entry name" value="Six-hairpin glycosidases"/>
    <property type="match status" value="1"/>
</dbReference>
<accession>A0A7E6F4X0</accession>
<dbReference type="GO" id="GO:0005737">
    <property type="term" value="C:cytoplasm"/>
    <property type="evidence" value="ECO:0007669"/>
    <property type="project" value="UniProtKB-SubCell"/>
</dbReference>
<dbReference type="InterPro" id="IPR032790">
    <property type="entry name" value="GDE_C"/>
</dbReference>
<dbReference type="EC" id="3.2.1.33" evidence="6"/>
<feature type="region of interest" description="Disordered" evidence="17">
    <location>
        <begin position="103"/>
        <end position="311"/>
    </location>
</feature>
<evidence type="ECO:0000256" key="1">
    <source>
        <dbReference type="ARBA" id="ARBA00000439"/>
    </source>
</evidence>
<evidence type="ECO:0000313" key="23">
    <source>
        <dbReference type="RefSeq" id="XP_036362350.1"/>
    </source>
</evidence>
<evidence type="ECO:0000256" key="15">
    <source>
        <dbReference type="ARBA" id="ARBA00025780"/>
    </source>
</evidence>
<dbReference type="FunFam" id="3.20.20.80:FF:000070">
    <property type="entry name" value="GDB1p Glycogen debranching enzyme"/>
    <property type="match status" value="1"/>
</dbReference>
<dbReference type="Pfam" id="PF14702">
    <property type="entry name" value="hGDE_central"/>
    <property type="match status" value="1"/>
</dbReference>
<reference evidence="23" key="1">
    <citation type="submission" date="2025-08" db="UniProtKB">
        <authorList>
            <consortium name="RefSeq"/>
        </authorList>
    </citation>
    <scope>IDENTIFICATION</scope>
</reference>
<feature type="compositionally biased region" description="Low complexity" evidence="17">
    <location>
        <begin position="224"/>
        <end position="233"/>
    </location>
</feature>
<evidence type="ECO:0000256" key="4">
    <source>
        <dbReference type="ARBA" id="ARBA00004496"/>
    </source>
</evidence>
<keyword evidence="10" id="KW-0808">Transferase</keyword>
<feature type="compositionally biased region" description="Basic and acidic residues" evidence="17">
    <location>
        <begin position="182"/>
        <end position="202"/>
    </location>
</feature>
<name>A0A7E6F4X0_9MOLL</name>
<evidence type="ECO:0000256" key="16">
    <source>
        <dbReference type="ARBA" id="ARBA00031477"/>
    </source>
</evidence>
<keyword evidence="8" id="KW-0963">Cytoplasm</keyword>
<dbReference type="EC" id="2.4.1.25" evidence="5"/>
<dbReference type="PANTHER" id="PTHR10569:SF2">
    <property type="entry name" value="GLYCOGEN DEBRANCHING ENZYME"/>
    <property type="match status" value="1"/>
</dbReference>
<dbReference type="Gene3D" id="3.20.20.80">
    <property type="entry name" value="Glycosidases"/>
    <property type="match status" value="2"/>
</dbReference>
<evidence type="ECO:0000259" key="21">
    <source>
        <dbReference type="Pfam" id="PF14702"/>
    </source>
</evidence>
<sequence length="1961" mass="223515">MADHDNNRSESGSQRSTSGNPTEPRSPDETPFQHTGYASTNETSQFESDLALTDFDSEVGGEDDKNYDIDGVDVDQTTYRETRSFMEEIEEIPVDGRISGQYSNQARMESPEEITFHGSEWSKATSKIMSEKSPSPTSGDTSDTTFLGSNEKRGYQMSGLSEGSSYSEIVSGSGGFGNVGGFERRELKTVEDKDEVTHEKSDLLSSTGMSDTASSNIAEDIEATAETTTAVSESMGDDSVLEDVESNEKLSISSPVYIVDVEHINVEREEEDEEEDEEDEDEEDGDAEEEEEEEEEEEIEERDERRVSEEKEVRGFATYTQVTVETSYDTKGPHKTETLLDSTVCETEIVSEPNKFYESLSSGITEYTVRILPGGIVEKSVESRDQIVEERMEDIPEEQYEKLSPERKRQKQSQCKHLVNLEHRTMKKHLQIRTLTIHKGENTETTLFRLEKDWILRFVLGPSLHADVVRIFTNHPENEKDAFKRDQYHELQWESPCSTKSDRHDAYVDVHIVLPGSFNYYFTIDSSDNIHNANGKGYFLVDPVLLVGADEELTMNCLQCQTVLAKSLGPFAEWKSRLEVAKQTGYNMIHFTPLQELGVSNSSYSIRNQLKVNPIFSEGVETTFEEIENFTRWMNKEWKILTASDLVFNHTSKCSAWLREHPECAYNLHNSPHLKPAFIVDRIFHYFSMEVCKGDWTNKGVPPEVNNEHHINAIKHILHTEVFPKYRIYEFFLCDVDEAVNKFKHQVKAGNTKPIKDHDLEIIPEKTYQRLKGTVDPEVAMGALNFDKSDTVNFEKRLEECCQVLREKLNQKNKEKHSEITRHIDVAINNFLANVRYRFLASDGPKIRRVTTDDPLMHDYFVVPAHLESCVHNEEKMIFSESAKYVMACNGWVMGDNPLRNFAEAGSQVYIRRELIAWGDSVKLRYGNQPEDCPYLWDFMKQYTEISARFADALRLDNCHSTPMHVAEYMLDAARAVRPNLYVVAELFTSSEATDNLFMNHLGINSLIRESLVAWNSHELGRLVHRFGGQPVGSFIQPQIQPLVNSMAHAIFFDQTHDNPSPIEKRSVYDVLPTAALISMACCASGSNRGYDELVPHHIHVVNEGRLYSNFASRSADTSTCGLNSGIILGKKVLNQLHYFMAINGYSQTYVDQINEDVVSVTRHNPSNHESVVLIARTSFSFPSDPSNKGSHIRTIHLPGVVDEIIFEMKLVHREGCEYHMDHEYINGLPDYRLNLVEHIKVNFSEMIHISKSDKNCVEINFKNFPPSSVIAIKMSLPAQAKDCILKVRSYLNEFGYLMRSYSGRSLFDKEPSSFREIIEHLNYDNLNRVMYRVAQEEENDGFGISSYEIPKYGHLNYCGLQGVSELLDKVRINNDLGHPLCDNLREGDWLCDYIVKRLAVHDGTKLLGEWFEKVFAQLKMMPRYLIPSYFDAIVSGAFILIQDHALEQMSPFIQHGSSFVQALSLCCIQFCGFVKNAELPPLADDLEAPRPNVLYIDDKGRKHQDCLSLCAGLPHFASGFARNWGRDTFIAIRGNLLLTGRFKDARYMILAYGGCLRHGLIPNLLLEGEGARYNCRDAYWWWLQCIQDYCKLAPNGTSLLKDKVARLYPTDDSEAKIKKPEIQLLSKVIQEGLSVHAQGLKFRERNAGHKIDMHMSDEGFNNSIGIDWKTGFVYGGNIHNCGTWMDMMGSSENAGTRGRPATPRDGSAVELVALCYSAITWLNQMHNDGHYRYSSVKKRDGKEITFSNWADLIRNNFEKFFWVHRNPKPDMENFKYINRKGIYKDSVGASQPWCDFQLRPNYPIAMVVAPNLFSPEKAWYALTVAENILLGPLGMKTLDTNDWNYDGVYDNTNDSNDTKVAKGFNYHNGPEWVWPVGFFFRAKLYFANILDKTEPGTLKKAMNEVKICLTKHYQHLLSSPWKSLPELTNENGAYCPPSCQAQAWSVSTILETLYDMEYMV</sequence>
<dbReference type="InterPro" id="IPR032792">
    <property type="entry name" value="AGL_glucanoTrfase"/>
</dbReference>
<keyword evidence="13" id="KW-0511">Multifunctional enzyme</keyword>
<dbReference type="FunFam" id="1.50.10.10:FF:000039">
    <property type="entry name" value="Glycogen debranching enzyme Gdb1, putative"/>
    <property type="match status" value="1"/>
</dbReference>
<feature type="compositionally biased region" description="Polar residues" evidence="17">
    <location>
        <begin position="32"/>
        <end position="47"/>
    </location>
</feature>
<evidence type="ECO:0000256" key="2">
    <source>
        <dbReference type="ARBA" id="ARBA00000927"/>
    </source>
</evidence>
<comment type="similarity">
    <text evidence="15">Belongs to the glycogen debranching enzyme family.</text>
</comment>
<evidence type="ECO:0000259" key="20">
    <source>
        <dbReference type="Pfam" id="PF14701"/>
    </source>
</evidence>
<dbReference type="InterPro" id="IPR010401">
    <property type="entry name" value="AGL/Gdb1"/>
</dbReference>
<feature type="region of interest" description="Disordered" evidence="17">
    <location>
        <begin position="1"/>
        <end position="47"/>
    </location>
</feature>
<evidence type="ECO:0000313" key="22">
    <source>
        <dbReference type="Proteomes" id="UP000515154"/>
    </source>
</evidence>
<keyword evidence="12" id="KW-0320">Glycogen biosynthesis</keyword>
<comment type="function">
    <text evidence="3">Multifunctional enzyme acting as 1,4-alpha-D-glucan:1,4-alpha-D-glucan 4-alpha-D-glycosyltransferase and amylo-1,6-glucosidase in glycogen degradation.</text>
</comment>
<evidence type="ECO:0000256" key="11">
    <source>
        <dbReference type="ARBA" id="ARBA00022801"/>
    </source>
</evidence>
<evidence type="ECO:0000256" key="14">
    <source>
        <dbReference type="ARBA" id="ARBA00023295"/>
    </source>
</evidence>
<dbReference type="InterPro" id="IPR029436">
    <property type="entry name" value="AGL_euk_N"/>
</dbReference>
<dbReference type="NCBIfam" id="TIGR01531">
    <property type="entry name" value="glyc_debranch"/>
    <property type="match status" value="1"/>
</dbReference>
<feature type="compositionally biased region" description="Polar residues" evidence="17">
    <location>
        <begin position="203"/>
        <end position="217"/>
    </location>
</feature>
<evidence type="ECO:0000256" key="13">
    <source>
        <dbReference type="ARBA" id="ARBA00023268"/>
    </source>
</evidence>
<dbReference type="GO" id="GO:0005978">
    <property type="term" value="P:glycogen biosynthetic process"/>
    <property type="evidence" value="ECO:0007669"/>
    <property type="project" value="UniProtKB-KW"/>
</dbReference>
<dbReference type="InterPro" id="IPR008928">
    <property type="entry name" value="6-hairpin_glycosidase_sf"/>
</dbReference>
<evidence type="ECO:0000259" key="18">
    <source>
        <dbReference type="Pfam" id="PF06202"/>
    </source>
</evidence>
<evidence type="ECO:0000256" key="10">
    <source>
        <dbReference type="ARBA" id="ARBA00022679"/>
    </source>
</evidence>
<dbReference type="InterPro" id="IPR006421">
    <property type="entry name" value="Glycogen_debranch_met"/>
</dbReference>
<dbReference type="InterPro" id="IPR012341">
    <property type="entry name" value="6hp_glycosidase-like_sf"/>
</dbReference>
<evidence type="ECO:0000256" key="17">
    <source>
        <dbReference type="SAM" id="MobiDB-lite"/>
    </source>
</evidence>
<evidence type="ECO:0000256" key="3">
    <source>
        <dbReference type="ARBA" id="ARBA00003530"/>
    </source>
</evidence>
<comment type="catalytic activity">
    <reaction evidence="1">
        <text>Transfers a segment of a (1-&gt;4)-alpha-D-glucan to a new position in an acceptor, which may be glucose or a (1-&gt;4)-alpha-D-glucan.</text>
        <dbReference type="EC" id="2.4.1.25"/>
    </reaction>
</comment>
<evidence type="ECO:0000256" key="7">
    <source>
        <dbReference type="ARBA" id="ARBA00020723"/>
    </source>
</evidence>
<dbReference type="RefSeq" id="XP_036362350.1">
    <property type="nucleotide sequence ID" value="XM_036506457.1"/>
</dbReference>
<evidence type="ECO:0000256" key="5">
    <source>
        <dbReference type="ARBA" id="ARBA00012560"/>
    </source>
</evidence>
<keyword evidence="14" id="KW-0326">Glycosidase</keyword>
<feature type="compositionally biased region" description="Low complexity" evidence="17">
    <location>
        <begin position="133"/>
        <end position="145"/>
    </location>
</feature>
<evidence type="ECO:0000259" key="19">
    <source>
        <dbReference type="Pfam" id="PF14699"/>
    </source>
</evidence>
<keyword evidence="11" id="KW-0378">Hydrolase</keyword>
<dbReference type="Gene3D" id="1.50.10.10">
    <property type="match status" value="1"/>
</dbReference>
<evidence type="ECO:0000256" key="8">
    <source>
        <dbReference type="ARBA" id="ARBA00022490"/>
    </source>
</evidence>
<dbReference type="InterPro" id="IPR017853">
    <property type="entry name" value="GH"/>
</dbReference>
<evidence type="ECO:0000256" key="12">
    <source>
        <dbReference type="ARBA" id="ARBA00023056"/>
    </source>
</evidence>
<dbReference type="GO" id="GO:0004135">
    <property type="term" value="F:amylo-alpha-1,6-glucosidase activity"/>
    <property type="evidence" value="ECO:0007669"/>
    <property type="project" value="UniProtKB-EC"/>
</dbReference>
<organism evidence="22 23">
    <name type="scientific">Octopus sinensis</name>
    <name type="common">East Asian common octopus</name>
    <dbReference type="NCBI Taxonomy" id="2607531"/>
    <lineage>
        <taxon>Eukaryota</taxon>
        <taxon>Metazoa</taxon>
        <taxon>Spiralia</taxon>
        <taxon>Lophotrochozoa</taxon>
        <taxon>Mollusca</taxon>
        <taxon>Cephalopoda</taxon>
        <taxon>Coleoidea</taxon>
        <taxon>Octopodiformes</taxon>
        <taxon>Octopoda</taxon>
        <taxon>Incirrata</taxon>
        <taxon>Octopodidae</taxon>
        <taxon>Octopus</taxon>
    </lineage>
</organism>
<dbReference type="CDD" id="cd11327">
    <property type="entry name" value="AmyAc_Glg_debranch_2"/>
    <property type="match status" value="1"/>
</dbReference>
<evidence type="ECO:0000256" key="6">
    <source>
        <dbReference type="ARBA" id="ARBA00012778"/>
    </source>
</evidence>
<dbReference type="SUPFAM" id="SSF51445">
    <property type="entry name" value="(Trans)glycosidases"/>
    <property type="match status" value="1"/>
</dbReference>
<dbReference type="Pfam" id="PF06202">
    <property type="entry name" value="GDE_C"/>
    <property type="match status" value="1"/>
</dbReference>
<dbReference type="GO" id="GO:0005980">
    <property type="term" value="P:glycogen catabolic process"/>
    <property type="evidence" value="ECO:0007669"/>
    <property type="project" value="InterPro"/>
</dbReference>
<dbReference type="InterPro" id="IPR032788">
    <property type="entry name" value="AGL_central"/>
</dbReference>
<feature type="domain" description="Glycogen debranching enzyme C-terminal" evidence="18">
    <location>
        <begin position="1502"/>
        <end position="1952"/>
    </location>
</feature>
<dbReference type="GO" id="GO:0004134">
    <property type="term" value="F:4-alpha-glucanotransferase activity"/>
    <property type="evidence" value="ECO:0007669"/>
    <property type="project" value="UniProtKB-EC"/>
</dbReference>
<proteinExistence type="inferred from homology"/>
<dbReference type="Proteomes" id="UP000515154">
    <property type="component" value="Linkage group LG10"/>
</dbReference>
<comment type="subcellular location">
    <subcellularLocation>
        <location evidence="4">Cytoplasm</location>
    </subcellularLocation>
</comment>
<dbReference type="FunFam" id="3.20.20.80:FF:000206">
    <property type="entry name" value="Amylo-alpha-1, 6-glucosidase, 4-alpha-glucanotransferase b"/>
    <property type="match status" value="1"/>
</dbReference>
<feature type="compositionally biased region" description="Acidic residues" evidence="17">
    <location>
        <begin position="268"/>
        <end position="301"/>
    </location>
</feature>
<feature type="compositionally biased region" description="Basic and acidic residues" evidence="17">
    <location>
        <begin position="302"/>
        <end position="311"/>
    </location>
</feature>
<comment type="catalytic activity">
    <reaction evidence="2">
        <text>Hydrolysis of (1-&gt;6)-alpha-D-glucosidic branch linkages in glycogen phosphorylase limit dextrin.</text>
        <dbReference type="EC" id="3.2.1.33"/>
    </reaction>
</comment>
<dbReference type="PANTHER" id="PTHR10569">
    <property type="entry name" value="GLYCOGEN DEBRANCHING ENZYME"/>
    <property type="match status" value="1"/>
</dbReference>
<feature type="domain" description="Eukaryotic glycogen debranching enzyme N-terminal" evidence="19">
    <location>
        <begin position="456"/>
        <end position="547"/>
    </location>
</feature>
<feature type="domain" description="Glycogen debranching enzyme central" evidence="21">
    <location>
        <begin position="1126"/>
        <end position="1399"/>
    </location>
</feature>
<keyword evidence="22" id="KW-1185">Reference proteome</keyword>
<feature type="domain" description="Glycogen debranching enzyme glucanotransferase" evidence="20">
    <location>
        <begin position="552"/>
        <end position="982"/>
    </location>
</feature>
<feature type="compositionally biased region" description="Polar residues" evidence="17">
    <location>
        <begin position="158"/>
        <end position="168"/>
    </location>
</feature>
<gene>
    <name evidence="23" type="primary">LOC115216320</name>
</gene>
<evidence type="ECO:0000256" key="9">
    <source>
        <dbReference type="ARBA" id="ARBA00022676"/>
    </source>
</evidence>
<feature type="compositionally biased region" description="Polar residues" evidence="17">
    <location>
        <begin position="9"/>
        <end position="23"/>
    </location>
</feature>
<keyword evidence="9" id="KW-0328">Glycosyltransferase</keyword>
<dbReference type="Pfam" id="PF14701">
    <property type="entry name" value="hDGE_amylase"/>
    <property type="match status" value="1"/>
</dbReference>
<feature type="compositionally biased region" description="Acidic residues" evidence="17">
    <location>
        <begin position="235"/>
        <end position="245"/>
    </location>
</feature>
<dbReference type="Pfam" id="PF14699">
    <property type="entry name" value="hGDE_N"/>
    <property type="match status" value="1"/>
</dbReference>
<protein>
    <recommendedName>
        <fullName evidence="7">Glycogen debranching enzyme</fullName>
        <ecNumber evidence="5">2.4.1.25</ecNumber>
        <ecNumber evidence="6">3.2.1.33</ecNumber>
    </recommendedName>
    <alternativeName>
        <fullName evidence="16">Glycogen debrancher</fullName>
    </alternativeName>
</protein>